<name>A0AAW4PK91_9EURY</name>
<dbReference type="InterPro" id="IPR007560">
    <property type="entry name" value="Restrct_endonuc_IV_Mrr"/>
</dbReference>
<dbReference type="GO" id="GO:0009307">
    <property type="term" value="P:DNA restriction-modification system"/>
    <property type="evidence" value="ECO:0007669"/>
    <property type="project" value="InterPro"/>
</dbReference>
<evidence type="ECO:0000313" key="3">
    <source>
        <dbReference type="Proteomes" id="UP001430455"/>
    </source>
</evidence>
<proteinExistence type="predicted"/>
<gene>
    <name evidence="2" type="ORF">EGH23_25130</name>
</gene>
<dbReference type="Pfam" id="PF04471">
    <property type="entry name" value="Mrr_cat"/>
    <property type="match status" value="1"/>
</dbReference>
<keyword evidence="3" id="KW-1185">Reference proteome</keyword>
<protein>
    <submittedName>
        <fullName evidence="2">Restriction endonuclease</fullName>
    </submittedName>
</protein>
<dbReference type="GO" id="GO:0003677">
    <property type="term" value="F:DNA binding"/>
    <property type="evidence" value="ECO:0007669"/>
    <property type="project" value="InterPro"/>
</dbReference>
<evidence type="ECO:0000313" key="2">
    <source>
        <dbReference type="EMBL" id="MBX0298147.1"/>
    </source>
</evidence>
<organism evidence="2 3">
    <name type="scientific">Haloarcula nitratireducens</name>
    <dbReference type="NCBI Taxonomy" id="2487749"/>
    <lineage>
        <taxon>Archaea</taxon>
        <taxon>Methanobacteriati</taxon>
        <taxon>Methanobacteriota</taxon>
        <taxon>Stenosarchaea group</taxon>
        <taxon>Halobacteria</taxon>
        <taxon>Halobacteriales</taxon>
        <taxon>Haloarculaceae</taxon>
        <taxon>Haloarcula</taxon>
    </lineage>
</organism>
<sequence>MVGIVIITASRDDVYQDYLRTVKEGLDLAELTEYLPDDFTARADDDESVRLWGTSVVHTWQKVEHGDIALFYHDGRFVGQARVLSTREDPALATHLFDIDGDPQDSETRWEYLTFFTDFEEIDVELADFNDLVGYNPDFYPQGFTRVADTRLDRLEREYDSVETAITELTDVGSKVHTVDDDDDESEDDHDPVAAKSFTQQLVTASTNGDEPAQFEQLVANAFARIGFDAQWVEGGDDTDVQLTSPASAVVEVKARGNGRLQSPDGTRIQGHQEARGADHAVVVAPGFTPAAIEDANRSGLVLLTAERLAALVERAETYGVVPESIADVLFEPGAFQDDRLDEVDDLIGERKGAAEQLVAVLEALERGGGWHTASEVHYVLVGMLDTEVPDTDAIEQSLVLLAHPSLGVVERGEQGYRLVTSAENGIDVLRQFGGLIEGVRTDE</sequence>
<feature type="domain" description="Restriction endonuclease type IV Mrr" evidence="1">
    <location>
        <begin position="211"/>
        <end position="312"/>
    </location>
</feature>
<comment type="caution">
    <text evidence="2">The sequence shown here is derived from an EMBL/GenBank/DDBJ whole genome shotgun (WGS) entry which is preliminary data.</text>
</comment>
<evidence type="ECO:0000259" key="1">
    <source>
        <dbReference type="Pfam" id="PF04471"/>
    </source>
</evidence>
<keyword evidence="2" id="KW-0540">Nuclease</keyword>
<accession>A0AAW4PK91</accession>
<dbReference type="Proteomes" id="UP001430455">
    <property type="component" value="Unassembled WGS sequence"/>
</dbReference>
<dbReference type="AlphaFoldDB" id="A0AAW4PK91"/>
<keyword evidence="2" id="KW-0378">Hydrolase</keyword>
<dbReference type="EMBL" id="RKLT01000041">
    <property type="protein sequence ID" value="MBX0298147.1"/>
    <property type="molecule type" value="Genomic_DNA"/>
</dbReference>
<keyword evidence="2" id="KW-0255">Endonuclease</keyword>
<reference evidence="2 3" key="1">
    <citation type="submission" date="2021-06" db="EMBL/GenBank/DDBJ databases">
        <title>Halomicroarcula sp. a new haloarchaeum isolated from saline soil.</title>
        <authorList>
            <person name="Duran-Viseras A."/>
            <person name="Sanchez-Porro C."/>
            <person name="Ventosa A."/>
        </authorList>
    </citation>
    <scope>NUCLEOTIDE SEQUENCE [LARGE SCALE GENOMIC DNA]</scope>
    <source>
        <strain evidence="2 3">F27</strain>
    </source>
</reference>
<dbReference type="GO" id="GO:0004519">
    <property type="term" value="F:endonuclease activity"/>
    <property type="evidence" value="ECO:0007669"/>
    <property type="project" value="UniProtKB-KW"/>
</dbReference>
<dbReference type="RefSeq" id="WP_220582727.1">
    <property type="nucleotide sequence ID" value="NZ_RKLT01000041.1"/>
</dbReference>